<keyword evidence="1" id="KW-1133">Transmembrane helix</keyword>
<feature type="transmembrane region" description="Helical" evidence="1">
    <location>
        <begin position="47"/>
        <end position="66"/>
    </location>
</feature>
<reference evidence="2 3" key="1">
    <citation type="submission" date="2018-06" db="EMBL/GenBank/DDBJ databases">
        <title>Genomic Encyclopedia of Archaeal and Bacterial Type Strains, Phase II (KMG-II): from individual species to whole genera.</title>
        <authorList>
            <person name="Goeker M."/>
        </authorList>
    </citation>
    <scope>NUCLEOTIDE SEQUENCE [LARGE SCALE GENOMIC DNA]</scope>
    <source>
        <strain evidence="2 3">DSM 23241</strain>
    </source>
</reference>
<proteinExistence type="predicted"/>
<dbReference type="AlphaFoldDB" id="A0A2W7RYX5"/>
<evidence type="ECO:0000313" key="3">
    <source>
        <dbReference type="Proteomes" id="UP000249720"/>
    </source>
</evidence>
<feature type="transmembrane region" description="Helical" evidence="1">
    <location>
        <begin position="127"/>
        <end position="145"/>
    </location>
</feature>
<dbReference type="EMBL" id="QKZV01000003">
    <property type="protein sequence ID" value="PZX63660.1"/>
    <property type="molecule type" value="Genomic_DNA"/>
</dbReference>
<dbReference type="OrthoDB" id="329514at2"/>
<feature type="transmembrane region" description="Helical" evidence="1">
    <location>
        <begin position="86"/>
        <end position="106"/>
    </location>
</feature>
<sequence length="156" mass="17959">MNTVNTLLLFIHSWLRWIILILLLVGIFNSLSKMQRPLSNVAKKMNLWLMIAAHITLLIGLYQYFFGPIGFVFFRTMGVAEVMKNPVYRFWAVEHITGMIIAIILITITRGIAKKDMEPARKNKKLLVLYIFALIIIIASIPWPGRFGDLPLFRGL</sequence>
<comment type="caution">
    <text evidence="2">The sequence shown here is derived from an EMBL/GenBank/DDBJ whole genome shotgun (WGS) entry which is preliminary data.</text>
</comment>
<protein>
    <recommendedName>
        <fullName evidence="4">Cytochrome B</fullName>
    </recommendedName>
</protein>
<dbReference type="RefSeq" id="WP_111294458.1">
    <property type="nucleotide sequence ID" value="NZ_QKZV01000003.1"/>
</dbReference>
<feature type="transmembrane region" description="Helical" evidence="1">
    <location>
        <begin position="6"/>
        <end position="27"/>
    </location>
</feature>
<organism evidence="2 3">
    <name type="scientific">Hydrotalea sandarakina</name>
    <dbReference type="NCBI Taxonomy" id="1004304"/>
    <lineage>
        <taxon>Bacteria</taxon>
        <taxon>Pseudomonadati</taxon>
        <taxon>Bacteroidota</taxon>
        <taxon>Chitinophagia</taxon>
        <taxon>Chitinophagales</taxon>
        <taxon>Chitinophagaceae</taxon>
        <taxon>Hydrotalea</taxon>
    </lineage>
</organism>
<evidence type="ECO:0008006" key="4">
    <source>
        <dbReference type="Google" id="ProtNLM"/>
    </source>
</evidence>
<keyword evidence="1" id="KW-0812">Transmembrane</keyword>
<name>A0A2W7RYX5_9BACT</name>
<accession>A0A2W7RYX5</accession>
<evidence type="ECO:0000256" key="1">
    <source>
        <dbReference type="SAM" id="Phobius"/>
    </source>
</evidence>
<dbReference type="Proteomes" id="UP000249720">
    <property type="component" value="Unassembled WGS sequence"/>
</dbReference>
<keyword evidence="1" id="KW-0472">Membrane</keyword>
<evidence type="ECO:0000313" key="2">
    <source>
        <dbReference type="EMBL" id="PZX63660.1"/>
    </source>
</evidence>
<gene>
    <name evidence="2" type="ORF">LX80_01311</name>
</gene>
<keyword evidence="3" id="KW-1185">Reference proteome</keyword>